<evidence type="ECO:0000313" key="2">
    <source>
        <dbReference type="EMBL" id="WMV46228.1"/>
    </source>
</evidence>
<evidence type="ECO:0000313" key="3">
    <source>
        <dbReference type="Proteomes" id="UP001234989"/>
    </source>
</evidence>
<keyword evidence="3" id="KW-1185">Reference proteome</keyword>
<dbReference type="PANTHER" id="PTHR48258:SF5">
    <property type="match status" value="1"/>
</dbReference>
<dbReference type="Pfam" id="PF13960">
    <property type="entry name" value="DUF4218"/>
    <property type="match status" value="1"/>
</dbReference>
<protein>
    <recommendedName>
        <fullName evidence="1">DUF4218 domain-containing protein</fullName>
    </recommendedName>
</protein>
<dbReference type="AlphaFoldDB" id="A0AAF0UIS6"/>
<accession>A0AAF0UIS6</accession>
<dbReference type="EMBL" id="CP133620">
    <property type="protein sequence ID" value="WMV46228.1"/>
    <property type="molecule type" value="Genomic_DNA"/>
</dbReference>
<reference evidence="2" key="1">
    <citation type="submission" date="2023-08" db="EMBL/GenBank/DDBJ databases">
        <title>A de novo genome assembly of Solanum verrucosum Schlechtendal, a Mexican diploid species geographically isolated from the other diploid A-genome species in potato relatives.</title>
        <authorList>
            <person name="Hosaka K."/>
        </authorList>
    </citation>
    <scope>NUCLEOTIDE SEQUENCE</scope>
    <source>
        <tissue evidence="2">Young leaves</tissue>
    </source>
</reference>
<feature type="domain" description="DUF4218" evidence="1">
    <location>
        <begin position="1"/>
        <end position="88"/>
    </location>
</feature>
<dbReference type="InterPro" id="IPR025452">
    <property type="entry name" value="DUF4218"/>
</dbReference>
<proteinExistence type="predicted"/>
<dbReference type="Proteomes" id="UP001234989">
    <property type="component" value="Chromosome 9"/>
</dbReference>
<gene>
    <name evidence="2" type="ORF">MTR67_039613</name>
</gene>
<organism evidence="2 3">
    <name type="scientific">Solanum verrucosum</name>
    <dbReference type="NCBI Taxonomy" id="315347"/>
    <lineage>
        <taxon>Eukaryota</taxon>
        <taxon>Viridiplantae</taxon>
        <taxon>Streptophyta</taxon>
        <taxon>Embryophyta</taxon>
        <taxon>Tracheophyta</taxon>
        <taxon>Spermatophyta</taxon>
        <taxon>Magnoliopsida</taxon>
        <taxon>eudicotyledons</taxon>
        <taxon>Gunneridae</taxon>
        <taxon>Pentapetalae</taxon>
        <taxon>asterids</taxon>
        <taxon>lamiids</taxon>
        <taxon>Solanales</taxon>
        <taxon>Solanaceae</taxon>
        <taxon>Solanoideae</taxon>
        <taxon>Solaneae</taxon>
        <taxon>Solanum</taxon>
    </lineage>
</organism>
<sequence length="125" mass="14149">MEKLFPPGFFTIMVHLVTHFATEAKLAGPVYYHWMYPIERYLGTLKSYVCNRACPEGSIAEAYIANECLAFSSQYLEGGDSKSYCSRRYSDEIEHETSNDGCLFPTIGESYGGVDVYEIDEKTLL</sequence>
<dbReference type="PANTHER" id="PTHR48258">
    <property type="entry name" value="DUF4218 DOMAIN-CONTAINING PROTEIN-RELATED"/>
    <property type="match status" value="1"/>
</dbReference>
<name>A0AAF0UIS6_SOLVR</name>
<evidence type="ECO:0000259" key="1">
    <source>
        <dbReference type="Pfam" id="PF13960"/>
    </source>
</evidence>